<evidence type="ECO:0000313" key="4">
    <source>
        <dbReference type="Proteomes" id="UP000663868"/>
    </source>
</evidence>
<dbReference type="EMBL" id="CAJNOE010001461">
    <property type="protein sequence ID" value="CAF1425128.1"/>
    <property type="molecule type" value="Genomic_DNA"/>
</dbReference>
<feature type="region of interest" description="Disordered" evidence="1">
    <location>
        <begin position="25"/>
        <end position="53"/>
    </location>
</feature>
<evidence type="ECO:0000313" key="2">
    <source>
        <dbReference type="EMBL" id="CAF1425128.1"/>
    </source>
</evidence>
<dbReference type="Proteomes" id="UP000663860">
    <property type="component" value="Unassembled WGS sequence"/>
</dbReference>
<evidence type="ECO:0000313" key="3">
    <source>
        <dbReference type="EMBL" id="CAF4087326.1"/>
    </source>
</evidence>
<organism evidence="3 4">
    <name type="scientific">Adineta steineri</name>
    <dbReference type="NCBI Taxonomy" id="433720"/>
    <lineage>
        <taxon>Eukaryota</taxon>
        <taxon>Metazoa</taxon>
        <taxon>Spiralia</taxon>
        <taxon>Gnathifera</taxon>
        <taxon>Rotifera</taxon>
        <taxon>Eurotatoria</taxon>
        <taxon>Bdelloidea</taxon>
        <taxon>Adinetida</taxon>
        <taxon>Adinetidae</taxon>
        <taxon>Adineta</taxon>
    </lineage>
</organism>
<dbReference type="EMBL" id="CAJOBB010004396">
    <property type="protein sequence ID" value="CAF4087326.1"/>
    <property type="molecule type" value="Genomic_DNA"/>
</dbReference>
<reference evidence="3" key="1">
    <citation type="submission" date="2021-02" db="EMBL/GenBank/DDBJ databases">
        <authorList>
            <person name="Nowell W R."/>
        </authorList>
    </citation>
    <scope>NUCLEOTIDE SEQUENCE</scope>
</reference>
<evidence type="ECO:0000256" key="1">
    <source>
        <dbReference type="SAM" id="MobiDB-lite"/>
    </source>
</evidence>
<gene>
    <name evidence="2" type="ORF">IZO911_LOCUS40908</name>
    <name evidence="3" type="ORF">KXQ929_LOCUS33739</name>
</gene>
<dbReference type="AlphaFoldDB" id="A0A819U1P0"/>
<proteinExistence type="predicted"/>
<accession>A0A819U1P0</accession>
<comment type="caution">
    <text evidence="3">The sequence shown here is derived from an EMBL/GenBank/DDBJ whole genome shotgun (WGS) entry which is preliminary data.</text>
</comment>
<dbReference type="Proteomes" id="UP000663868">
    <property type="component" value="Unassembled WGS sequence"/>
</dbReference>
<feature type="non-terminal residue" evidence="3">
    <location>
        <position position="53"/>
    </location>
</feature>
<sequence length="53" mass="5687">MSKPTIGPQPSIVISLDVYAQLLEHQSTGKRTPAKAGQKKAGKQPPLTSNMKK</sequence>
<protein>
    <submittedName>
        <fullName evidence="3">Uncharacterized protein</fullName>
    </submittedName>
</protein>
<name>A0A819U1P0_9BILA</name>